<organism evidence="1 2">
    <name type="scientific">Datura stramonium</name>
    <name type="common">Jimsonweed</name>
    <name type="synonym">Common thornapple</name>
    <dbReference type="NCBI Taxonomy" id="4076"/>
    <lineage>
        <taxon>Eukaryota</taxon>
        <taxon>Viridiplantae</taxon>
        <taxon>Streptophyta</taxon>
        <taxon>Embryophyta</taxon>
        <taxon>Tracheophyta</taxon>
        <taxon>Spermatophyta</taxon>
        <taxon>Magnoliopsida</taxon>
        <taxon>eudicotyledons</taxon>
        <taxon>Gunneridae</taxon>
        <taxon>Pentapetalae</taxon>
        <taxon>asterids</taxon>
        <taxon>lamiids</taxon>
        <taxon>Solanales</taxon>
        <taxon>Solanaceae</taxon>
        <taxon>Solanoideae</taxon>
        <taxon>Datureae</taxon>
        <taxon>Datura</taxon>
    </lineage>
</organism>
<comment type="caution">
    <text evidence="1">The sequence shown here is derived from an EMBL/GenBank/DDBJ whole genome shotgun (WGS) entry which is preliminary data.</text>
</comment>
<reference evidence="1 2" key="1">
    <citation type="journal article" date="2021" name="BMC Genomics">
        <title>Datura genome reveals duplications of psychoactive alkaloid biosynthetic genes and high mutation rate following tissue culture.</title>
        <authorList>
            <person name="Rajewski A."/>
            <person name="Carter-House D."/>
            <person name="Stajich J."/>
            <person name="Litt A."/>
        </authorList>
    </citation>
    <scope>NUCLEOTIDE SEQUENCE [LARGE SCALE GENOMIC DNA]</scope>
    <source>
        <strain evidence="1">AR-01</strain>
    </source>
</reference>
<keyword evidence="2" id="KW-1185">Reference proteome</keyword>
<evidence type="ECO:0000313" key="1">
    <source>
        <dbReference type="EMBL" id="MCD9645200.1"/>
    </source>
</evidence>
<dbReference type="Proteomes" id="UP000823775">
    <property type="component" value="Unassembled WGS sequence"/>
</dbReference>
<dbReference type="EMBL" id="JACEIK010004362">
    <property type="protein sequence ID" value="MCD9645200.1"/>
    <property type="molecule type" value="Genomic_DNA"/>
</dbReference>
<name>A0ABS8VD63_DATST</name>
<gene>
    <name evidence="1" type="ORF">HAX54_033936</name>
</gene>
<proteinExistence type="predicted"/>
<sequence length="184" mass="20815">MVFPSSSNSCRMTLWSKIDAQGCRVGKILVVFNSRTLIYVLGISCNGFANCQKNKWPDLPPPLKSLDIVQKFLGNPSWTSESKERRDVASYLDLKLMEFLDRELPMNFLGLMVFAKLDVWFTALEYYSSYNVLDYFHTRGTHSAGGLGEATDVVGSSQSQESLAVKTLLEENDKLRLEIEQLKD</sequence>
<accession>A0ABS8VD63</accession>
<evidence type="ECO:0000313" key="2">
    <source>
        <dbReference type="Proteomes" id="UP000823775"/>
    </source>
</evidence>
<protein>
    <submittedName>
        <fullName evidence="1">Uncharacterized protein</fullName>
    </submittedName>
</protein>